<gene>
    <name evidence="2" type="ORF">GCM10008021_03260</name>
    <name evidence="1" type="ORF">GCM10010914_06590</name>
</gene>
<reference evidence="3" key="3">
    <citation type="journal article" date="2019" name="Int. J. Syst. Evol. Microbiol.">
        <title>The Global Catalogue of Microorganisms (GCM) 10K type strain sequencing project: providing services to taxonomists for standard genome sequencing and annotation.</title>
        <authorList>
            <consortium name="The Broad Institute Genomics Platform"/>
            <consortium name="The Broad Institute Genome Sequencing Center for Infectious Disease"/>
            <person name="Wu L."/>
            <person name="Ma J."/>
        </authorList>
    </citation>
    <scope>NUCLEOTIDE SEQUENCE [LARGE SCALE GENOMIC DNA]</scope>
    <source>
        <strain evidence="3">CGMCC 1.8884</strain>
    </source>
</reference>
<dbReference type="EMBL" id="BMLZ01000003">
    <property type="protein sequence ID" value="GGP28675.1"/>
    <property type="molecule type" value="Genomic_DNA"/>
</dbReference>
<name>A0AAV4K253_9DEIO</name>
<protein>
    <submittedName>
        <fullName evidence="1">Uncharacterized protein</fullName>
    </submittedName>
</protein>
<organism evidence="1 4">
    <name type="scientific">Deinococcus wulumuqiensis</name>
    <dbReference type="NCBI Taxonomy" id="980427"/>
    <lineage>
        <taxon>Bacteria</taxon>
        <taxon>Thermotogati</taxon>
        <taxon>Deinococcota</taxon>
        <taxon>Deinococci</taxon>
        <taxon>Deinococcales</taxon>
        <taxon>Deinococcaceae</taxon>
        <taxon>Deinococcus</taxon>
    </lineage>
</organism>
<dbReference type="Proteomes" id="UP000652720">
    <property type="component" value="Unassembled WGS sequence"/>
</dbReference>
<dbReference type="RefSeq" id="WP_017869224.1">
    <property type="nucleotide sequence ID" value="NZ_BMMA01000004.1"/>
</dbReference>
<proteinExistence type="predicted"/>
<comment type="caution">
    <text evidence="1">The sequence shown here is derived from an EMBL/GenBank/DDBJ whole genome shotgun (WGS) entry which is preliminary data.</text>
</comment>
<evidence type="ECO:0000313" key="4">
    <source>
        <dbReference type="Proteomes" id="UP000652720"/>
    </source>
</evidence>
<dbReference type="Proteomes" id="UP000630135">
    <property type="component" value="Unassembled WGS sequence"/>
</dbReference>
<evidence type="ECO:0000313" key="3">
    <source>
        <dbReference type="Proteomes" id="UP000630135"/>
    </source>
</evidence>
<dbReference type="GeneID" id="59164600"/>
<reference evidence="1" key="4">
    <citation type="submission" date="2023-08" db="EMBL/GenBank/DDBJ databases">
        <authorList>
            <person name="Sun Q."/>
            <person name="Zhou Y."/>
        </authorList>
    </citation>
    <scope>NUCLEOTIDE SEQUENCE</scope>
    <source>
        <strain evidence="2">CGMCC 1.8884</strain>
        <strain evidence="1">CGMCC 1.8885</strain>
    </source>
</reference>
<evidence type="ECO:0000313" key="2">
    <source>
        <dbReference type="EMBL" id="GGP28675.1"/>
    </source>
</evidence>
<sequence length="80" mass="9501">MEWTFVRIHPHGQLHFTADGKRTHCSLHLRDNSVIATPDNPENEPHCRRCLRWHGIYHYFLTEFGGDIEAAREQMKHTSY</sequence>
<dbReference type="EMBL" id="BMMA01000004">
    <property type="protein sequence ID" value="GGI75070.1"/>
    <property type="molecule type" value="Genomic_DNA"/>
</dbReference>
<reference evidence="1" key="2">
    <citation type="journal article" date="2014" name="Int. J. Syst. Evol. Microbiol.">
        <title>Complete genome sequence of Corynebacterium casei LMG S-19264T (=DSM 44701T), isolated from a smear-ripened cheese.</title>
        <authorList>
            <consortium name="US DOE Joint Genome Institute (JGI-PGF)"/>
            <person name="Walter F."/>
            <person name="Albersmeier A."/>
            <person name="Kalinowski J."/>
            <person name="Ruckert C."/>
        </authorList>
    </citation>
    <scope>NUCLEOTIDE SEQUENCE</scope>
    <source>
        <strain evidence="1">CGMCC 1.8885</strain>
    </source>
</reference>
<reference evidence="2" key="1">
    <citation type="journal article" date="2014" name="Int. J. Syst. Evol. Microbiol.">
        <title>Complete genome of a new Firmicutes species belonging to the dominant human colonic microbiota ('Ruminococcus bicirculans') reveals two chromosomes and a selective capacity to utilize plant glucans.</title>
        <authorList>
            <consortium name="NISC Comparative Sequencing Program"/>
            <person name="Wegmann U."/>
            <person name="Louis P."/>
            <person name="Goesmann A."/>
            <person name="Henrissat B."/>
            <person name="Duncan S.H."/>
            <person name="Flint H.J."/>
        </authorList>
    </citation>
    <scope>NUCLEOTIDE SEQUENCE</scope>
    <source>
        <strain evidence="2">CGMCC 1.8884</strain>
    </source>
</reference>
<keyword evidence="3" id="KW-1185">Reference proteome</keyword>
<evidence type="ECO:0000313" key="1">
    <source>
        <dbReference type="EMBL" id="GGI75070.1"/>
    </source>
</evidence>
<accession>A0AAV4K253</accession>
<dbReference type="AlphaFoldDB" id="A0AAV4K253"/>